<keyword evidence="1" id="KW-1185">Reference proteome</keyword>
<protein>
    <submittedName>
        <fullName evidence="2">Uncharacterized protein LOC142166962</fullName>
    </submittedName>
</protein>
<name>A0AC58SDS8_TOBAC</name>
<gene>
    <name evidence="2" type="primary">LOC142166962</name>
</gene>
<evidence type="ECO:0000313" key="2">
    <source>
        <dbReference type="RefSeq" id="XP_075083125.1"/>
    </source>
</evidence>
<dbReference type="RefSeq" id="XP_075083125.1">
    <property type="nucleotide sequence ID" value="XM_075227024.1"/>
</dbReference>
<organism evidence="1 2">
    <name type="scientific">Nicotiana tabacum</name>
    <name type="common">Common tobacco</name>
    <dbReference type="NCBI Taxonomy" id="4097"/>
    <lineage>
        <taxon>Eukaryota</taxon>
        <taxon>Viridiplantae</taxon>
        <taxon>Streptophyta</taxon>
        <taxon>Embryophyta</taxon>
        <taxon>Tracheophyta</taxon>
        <taxon>Spermatophyta</taxon>
        <taxon>Magnoliopsida</taxon>
        <taxon>eudicotyledons</taxon>
        <taxon>Gunneridae</taxon>
        <taxon>Pentapetalae</taxon>
        <taxon>asterids</taxon>
        <taxon>lamiids</taxon>
        <taxon>Solanales</taxon>
        <taxon>Solanaceae</taxon>
        <taxon>Nicotianoideae</taxon>
        <taxon>Nicotianeae</taxon>
        <taxon>Nicotiana</taxon>
    </lineage>
</organism>
<reference evidence="2" key="2">
    <citation type="submission" date="2025-08" db="UniProtKB">
        <authorList>
            <consortium name="RefSeq"/>
        </authorList>
    </citation>
    <scope>IDENTIFICATION</scope>
    <source>
        <tissue evidence="2">Leaf</tissue>
    </source>
</reference>
<accession>A0AC58SDS8</accession>
<sequence length="594" mass="66654">MKLIFGLDGGLSSKQSFTCTICPLARQTRLPFPDSSIQSTHSFQLIHIDTWSSYSTPTHSGFKYFLTIVDDYTRATWTYLMGAKSNAFDLLKAFIFMVETQFQTKVQTVRNDNDLELGSGSFGSLFFSEKGIIHQTSYPHTPQQNGVVERKYMNLLEIARALLFQSHLPIIFWGDCLLTTTYLINRFPSPFSITRVLMNYYLGRLLFILISGLLAAFATQHRSIPCVCIGYLFGKRVYKLYNLSTKSCFVSRDVIFHERIFPFSKSSVCSCPAIPSSFVPGQYSDDSHSSLSSPVPDPSPQSSLTPTPPSPPSSSPGFNVSSFSSSIPPSVLHFSPPPLRRSGRPHIVPAYLQDYDAAIPEWQDVMRKEFEALKDISKHQCARPYITIPNVLLHQKKFVLDLVDSFASSAIVCPLAINEKRKASVGMPLTKPEEYRCLVALHLLRYLKGSFVFGLFFSNSSDLSLKVYCDSDWASCADSRRSVTGFCVFLGDSLVSRKFKKHPVVSFSSAETEYRAISKAAAEVTWLSRLFSDFYLPSSSHIPLYCDNQAALYIARNLVFHERTKHIELNRHFVTGKIGDGWISLGHVSSDAQV</sequence>
<evidence type="ECO:0000313" key="1">
    <source>
        <dbReference type="Proteomes" id="UP000790787"/>
    </source>
</evidence>
<proteinExistence type="predicted"/>
<reference evidence="1" key="1">
    <citation type="journal article" date="2014" name="Nat. Commun.">
        <title>The tobacco genome sequence and its comparison with those of tomato and potato.</title>
        <authorList>
            <person name="Sierro N."/>
            <person name="Battey J.N."/>
            <person name="Ouadi S."/>
            <person name="Bakaher N."/>
            <person name="Bovet L."/>
            <person name="Willig A."/>
            <person name="Goepfert S."/>
            <person name="Peitsch M.C."/>
            <person name="Ivanov N.V."/>
        </authorList>
    </citation>
    <scope>NUCLEOTIDE SEQUENCE [LARGE SCALE GENOMIC DNA]</scope>
</reference>
<dbReference type="Proteomes" id="UP000790787">
    <property type="component" value="Chromosome 2"/>
</dbReference>